<feature type="compositionally biased region" description="Low complexity" evidence="1">
    <location>
        <begin position="893"/>
        <end position="912"/>
    </location>
</feature>
<feature type="region of interest" description="Disordered" evidence="1">
    <location>
        <begin position="43"/>
        <end position="70"/>
    </location>
</feature>
<keyword evidence="4" id="KW-1185">Reference proteome</keyword>
<evidence type="ECO:0000259" key="2">
    <source>
        <dbReference type="Pfam" id="PF03732"/>
    </source>
</evidence>
<feature type="region of interest" description="Disordered" evidence="1">
    <location>
        <begin position="891"/>
        <end position="951"/>
    </location>
</feature>
<reference evidence="3 4" key="1">
    <citation type="journal article" date="2021" name="Nat. Plants">
        <title>The Taxus genome provides insights into paclitaxel biosynthesis.</title>
        <authorList>
            <person name="Xiong X."/>
            <person name="Gou J."/>
            <person name="Liao Q."/>
            <person name="Li Y."/>
            <person name="Zhou Q."/>
            <person name="Bi G."/>
            <person name="Li C."/>
            <person name="Du R."/>
            <person name="Wang X."/>
            <person name="Sun T."/>
            <person name="Guo L."/>
            <person name="Liang H."/>
            <person name="Lu P."/>
            <person name="Wu Y."/>
            <person name="Zhang Z."/>
            <person name="Ro D.K."/>
            <person name="Shang Y."/>
            <person name="Huang S."/>
            <person name="Yan J."/>
        </authorList>
    </citation>
    <scope>NUCLEOTIDE SEQUENCE [LARGE SCALE GENOMIC DNA]</scope>
    <source>
        <strain evidence="3">Ta-2019</strain>
    </source>
</reference>
<accession>A0AA38CR27</accession>
<comment type="caution">
    <text evidence="3">The sequence shown here is derived from an EMBL/GenBank/DDBJ whole genome shotgun (WGS) entry which is preliminary data.</text>
</comment>
<dbReference type="OMA" id="VSTWRIT"/>
<feature type="region of interest" description="Disordered" evidence="1">
    <location>
        <begin position="1"/>
        <end position="24"/>
    </location>
</feature>
<dbReference type="EMBL" id="JAHRHJ020000009">
    <property type="protein sequence ID" value="KAH9303253.1"/>
    <property type="molecule type" value="Genomic_DNA"/>
</dbReference>
<dbReference type="InterPro" id="IPR005162">
    <property type="entry name" value="Retrotrans_gag_dom"/>
</dbReference>
<organism evidence="3 4">
    <name type="scientific">Taxus chinensis</name>
    <name type="common">Chinese yew</name>
    <name type="synonym">Taxus wallichiana var. chinensis</name>
    <dbReference type="NCBI Taxonomy" id="29808"/>
    <lineage>
        <taxon>Eukaryota</taxon>
        <taxon>Viridiplantae</taxon>
        <taxon>Streptophyta</taxon>
        <taxon>Embryophyta</taxon>
        <taxon>Tracheophyta</taxon>
        <taxon>Spermatophyta</taxon>
        <taxon>Pinopsida</taxon>
        <taxon>Pinidae</taxon>
        <taxon>Conifers II</taxon>
        <taxon>Cupressales</taxon>
        <taxon>Taxaceae</taxon>
        <taxon>Taxus</taxon>
    </lineage>
</organism>
<dbReference type="PANTHER" id="PTHR33223:SF10">
    <property type="entry name" value="AMINOTRANSFERASE-LIKE PLANT MOBILE DOMAIN-CONTAINING PROTEIN"/>
    <property type="match status" value="1"/>
</dbReference>
<name>A0AA38CR27_TAXCH</name>
<protein>
    <recommendedName>
        <fullName evidence="2">Retrotransposon gag domain-containing protein</fullName>
    </recommendedName>
</protein>
<feature type="region of interest" description="Disordered" evidence="1">
    <location>
        <begin position="752"/>
        <end position="793"/>
    </location>
</feature>
<dbReference type="CDD" id="cd00303">
    <property type="entry name" value="retropepsin_like"/>
    <property type="match status" value="1"/>
</dbReference>
<feature type="region of interest" description="Disordered" evidence="1">
    <location>
        <begin position="995"/>
        <end position="1086"/>
    </location>
</feature>
<dbReference type="Proteomes" id="UP000824469">
    <property type="component" value="Unassembled WGS sequence"/>
</dbReference>
<feature type="compositionally biased region" description="Low complexity" evidence="1">
    <location>
        <begin position="1245"/>
        <end position="1260"/>
    </location>
</feature>
<sequence>MAQQVPSSSEITTSVDVSAPLQSSSGPLLVGSLSWSYNPFYQTKAPPSRPASPSPSEISSGSEYVPRGDPEFQAFLDRNPIALMDYLVHKSIQISDQDPPIRQVYNYPRGSSQASLEQFAPSLLPRATEKCEAPMPPFSLPPTMSTSSQLVLPIPNTAVTSNIPQPISERSSALAIMNASTHPHITVNSSMPSIVSQGQYLFMSQPPPNSQLAPTSRPLGGISSNIPATVTFAHPLTSAPLIPNPAVEGPFQVLFPNMSNQAGIHIPQSILIRSTNIGVHQSQAPSVTQPLFAQPLIISQPAYTQTISQKIPHLVSPRTPGHSSYHPIHQQINPPLTPQQHPLLASYVGHTNVPPPQSDIVQVLFKKIADLEASKKGARPSYSFEEVCNEPIHPSVAFKPYPPQWELPKFSKFHSREDPQQHLRAFKHACYLIVQDQELMLRTFPMSLAGPALDWYNNIPQHSLFSFSQLAQIFVENFSINIAHKISITDLYNIRQFDDESIADFVARWRGIINQLSFSLPQSQQIELFTRSCASHISSTLRIQTFHTFEEAFTMARKLESRAIEQGKLKLRSKSKPDFSRFTKPNSFPPKDKNQGSTNAIVLKTSRTDSTPNQPPRRDSSSSRKGASSSRSFTPLGESYASILEKMLEVRMIELPPIRNIDESQERPFWYRENDFCHYHRTKGHDIERCQTFKNLVQKFIDKGELILDNPNAPPNQALDVFKQPFPNHAPNHNSSESQKPNTHTINFISTEESASETTSSTNAAIESEPSSTSSITGIPPSSDNPPLNIPTLLSTESSLSAPLSDIPPIPETVSSSSVSSSDILSMLEAITSLRVSTSDTSTSVAPIPATTMPLVNIPIIVPTSTEVSSTLTLPISFPTVVPPMITTPKVVPSQGTASSSPPSSITNVTSPIKEKSKEVAPTPIHSVPEPKPRQPKSNITSSVSPHLLPPKRLQSPYAVEVVTIPEKGKPIFRTIKTLGALPQKSLSTPHKQLDLPAEKAYSSTHPSKPSSSSTTHSSSIPRKVDLPTKKTPPLLSGPLPKTKAPYLPPISSTLGASSSSKPTLSKSSVHSTKQPPLSPKTEKFVAYPSSSKSILGAPPPPKSIMSHLLPSQVPKTAPPNVRTNKRIPKETVKPNMQVLLPRQSIKVKGPPSSSLSSSSSTGFYTEILHQLIQSSSITLPPIKPYNPKGVKPTWFNSDLICAYHRTSGHGTEGCKALQSVIKNLLEESDLLLEEEQVPPVTLASSEPQPSTQTSSGTTPLDPPPPQIDTIHIATRTQHYDNPSSSSASRPRVVISAAPKGVSPPSSAPRPRVSIRAAPRAQVPISVEESVMKQLTQAPVKMSLLDLIQSSPQHRQALIDNLRRIAVNSDEPQPFELVVGLNSPSTTISFEDSEIPSLSSEDLEAPLFITVQINNTTLKRVMIDSGAALNVISSHTFEQLKLPKNVVSPPPFALRSFNDQLAVTLGTVVLPIRVGKKLLHELFYIVEGKFHYNMILGRSWIRAMHCVPSTLHRCLKYQYEGKIYTHPGDPFPSAQCDMTTKSAPLRENPCSPDGASSSSIPATKLPDLQNLEETLQRFSLGELPLFSFDAHLKPNEYGRPDKQPEYQPGLGRIITIGFPNQQTNFIYGGLDTPHYRPDSPPRPKPYLTGFDYLQNPTFAKTYLYRCAWKVFGLGKYEQ</sequence>
<feature type="compositionally biased region" description="Low complexity" evidence="1">
    <location>
        <begin position="752"/>
        <end position="782"/>
    </location>
</feature>
<feature type="non-terminal residue" evidence="3">
    <location>
        <position position="1678"/>
    </location>
</feature>
<dbReference type="Pfam" id="PF03732">
    <property type="entry name" value="Retrotrans_gag"/>
    <property type="match status" value="1"/>
</dbReference>
<feature type="compositionally biased region" description="Low complexity" evidence="1">
    <location>
        <begin position="1058"/>
        <end position="1072"/>
    </location>
</feature>
<feature type="compositionally biased region" description="Low complexity" evidence="1">
    <location>
        <begin position="1003"/>
        <end position="1020"/>
    </location>
</feature>
<feature type="region of interest" description="Disordered" evidence="1">
    <location>
        <begin position="1238"/>
        <end position="1269"/>
    </location>
</feature>
<dbReference type="Pfam" id="PF13975">
    <property type="entry name" value="gag-asp_proteas"/>
    <property type="match status" value="1"/>
</dbReference>
<feature type="domain" description="Retrotransposon gag" evidence="2">
    <location>
        <begin position="443"/>
        <end position="531"/>
    </location>
</feature>
<feature type="compositionally biased region" description="Low complexity" evidence="1">
    <location>
        <begin position="623"/>
        <end position="632"/>
    </location>
</feature>
<feature type="region of interest" description="Disordered" evidence="1">
    <location>
        <begin position="575"/>
        <end position="633"/>
    </location>
</feature>
<feature type="compositionally biased region" description="Polar residues" evidence="1">
    <location>
        <begin position="936"/>
        <end position="945"/>
    </location>
</feature>
<dbReference type="InterPro" id="IPR021109">
    <property type="entry name" value="Peptidase_aspartic_dom_sf"/>
</dbReference>
<evidence type="ECO:0000313" key="3">
    <source>
        <dbReference type="EMBL" id="KAH9303253.1"/>
    </source>
</evidence>
<dbReference type="PANTHER" id="PTHR33223">
    <property type="entry name" value="CCHC-TYPE DOMAIN-CONTAINING PROTEIN"/>
    <property type="match status" value="1"/>
</dbReference>
<evidence type="ECO:0000256" key="1">
    <source>
        <dbReference type="SAM" id="MobiDB-lite"/>
    </source>
</evidence>
<gene>
    <name evidence="3" type="ORF">KI387_014836</name>
</gene>
<feature type="compositionally biased region" description="Polar residues" evidence="1">
    <location>
        <begin position="1"/>
        <end position="16"/>
    </location>
</feature>
<evidence type="ECO:0000313" key="4">
    <source>
        <dbReference type="Proteomes" id="UP000824469"/>
    </source>
</evidence>
<dbReference type="SUPFAM" id="SSF50630">
    <property type="entry name" value="Acid proteases"/>
    <property type="match status" value="1"/>
</dbReference>
<dbReference type="Gene3D" id="2.40.70.10">
    <property type="entry name" value="Acid Proteases"/>
    <property type="match status" value="1"/>
</dbReference>
<proteinExistence type="predicted"/>